<feature type="compositionally biased region" description="Low complexity" evidence="1">
    <location>
        <begin position="197"/>
        <end position="241"/>
    </location>
</feature>
<dbReference type="PROSITE" id="PS50245">
    <property type="entry name" value="CAP_GLY_2"/>
    <property type="match status" value="1"/>
</dbReference>
<feature type="region of interest" description="Disordered" evidence="1">
    <location>
        <begin position="197"/>
        <end position="256"/>
    </location>
</feature>
<dbReference type="Gene3D" id="2.30.30.190">
    <property type="entry name" value="CAP Gly-rich-like domain"/>
    <property type="match status" value="1"/>
</dbReference>
<proteinExistence type="predicted"/>
<reference evidence="3 4" key="1">
    <citation type="journal article" date="2018" name="J. Allergy Clin. Immunol.">
        <title>High-quality assembly of Dermatophagoides pteronyssinus genome and transcriptome reveals a wide range of novel allergens.</title>
        <authorList>
            <person name="Liu X.Y."/>
            <person name="Yang K.Y."/>
            <person name="Wang M.Q."/>
            <person name="Kwok J.S."/>
            <person name="Zeng X."/>
            <person name="Yang Z."/>
            <person name="Xiao X.J."/>
            <person name="Lau C.P."/>
            <person name="Li Y."/>
            <person name="Huang Z.M."/>
            <person name="Ba J.G."/>
            <person name="Yim A.K."/>
            <person name="Ouyang C.Y."/>
            <person name="Ngai S.M."/>
            <person name="Chan T.F."/>
            <person name="Leung E.L."/>
            <person name="Liu L."/>
            <person name="Liu Z.G."/>
            <person name="Tsui S.K."/>
        </authorList>
    </citation>
    <scope>NUCLEOTIDE SEQUENCE [LARGE SCALE GENOMIC DNA]</scope>
    <source>
        <strain evidence="3">Derp</strain>
    </source>
</reference>
<gene>
    <name evidence="3" type="primary">CLIP1_3</name>
    <name evidence="3" type="ORF">DERP_006674</name>
</gene>
<sequence length="256" mass="28775">MQHQNHHHQNMSMIDNNKYNRIVPTSSVFSDDPDSFMIGDRVWVQGIKPGYIVYIGDVQFAKGEWAGIVLDKAEGKNDGSVHGVRYFQCQPNHGLFTRLHRLCRYPIDVIDLNNNPIDLNDNNDDKTTTSTSTTSKTKTILPSTTTTTTSTVRTQRLCSADGKMTTTITRVTKSPIQIPHYMLPIKPTKMITTVTTTTTTMGKQPQQQSQQQQKQPKSVLKSSCRISSTQSPSTSSSLSSSDNHRRKSNQQHHVHF</sequence>
<evidence type="ECO:0000259" key="2">
    <source>
        <dbReference type="PROSITE" id="PS50245"/>
    </source>
</evidence>
<comment type="caution">
    <text evidence="3">The sequence shown here is derived from an EMBL/GenBank/DDBJ whole genome shotgun (WGS) entry which is preliminary data.</text>
</comment>
<evidence type="ECO:0000313" key="3">
    <source>
        <dbReference type="EMBL" id="KAH9412707.1"/>
    </source>
</evidence>
<dbReference type="SUPFAM" id="SSF74924">
    <property type="entry name" value="Cap-Gly domain"/>
    <property type="match status" value="1"/>
</dbReference>
<dbReference type="SMART" id="SM01052">
    <property type="entry name" value="CAP_GLY"/>
    <property type="match status" value="1"/>
</dbReference>
<dbReference type="EMBL" id="NJHN03000129">
    <property type="protein sequence ID" value="KAH9412707.1"/>
    <property type="molecule type" value="Genomic_DNA"/>
</dbReference>
<reference evidence="3 4" key="2">
    <citation type="journal article" date="2022" name="Mol. Biol. Evol.">
        <title>Comparative Genomics Reveals Insights into the Divergent Evolution of Astigmatic Mites and Household Pest Adaptations.</title>
        <authorList>
            <person name="Xiong Q."/>
            <person name="Wan A.T."/>
            <person name="Liu X."/>
            <person name="Fung C.S."/>
            <person name="Xiao X."/>
            <person name="Malainual N."/>
            <person name="Hou J."/>
            <person name="Wang L."/>
            <person name="Wang M."/>
            <person name="Yang K.Y."/>
            <person name="Cui Y."/>
            <person name="Leung E.L."/>
            <person name="Nong W."/>
            <person name="Shin S.K."/>
            <person name="Au S.W."/>
            <person name="Jeong K.Y."/>
            <person name="Chew F.T."/>
            <person name="Hui J.H."/>
            <person name="Leung T.F."/>
            <person name="Tungtrongchitr A."/>
            <person name="Zhong N."/>
            <person name="Liu Z."/>
            <person name="Tsui S.K."/>
        </authorList>
    </citation>
    <scope>NUCLEOTIDE SEQUENCE [LARGE SCALE GENOMIC DNA]</scope>
    <source>
        <strain evidence="3">Derp</strain>
    </source>
</reference>
<feature type="compositionally biased region" description="Low complexity" evidence="1">
    <location>
        <begin position="128"/>
        <end position="148"/>
    </location>
</feature>
<evidence type="ECO:0000313" key="4">
    <source>
        <dbReference type="Proteomes" id="UP000887458"/>
    </source>
</evidence>
<dbReference type="PANTHER" id="PTHR18916">
    <property type="entry name" value="DYNACTIN 1-RELATED MICROTUBULE-BINDING"/>
    <property type="match status" value="1"/>
</dbReference>
<accession>A0ABQ8IRA0</accession>
<feature type="region of interest" description="Disordered" evidence="1">
    <location>
        <begin position="119"/>
        <end position="148"/>
    </location>
</feature>
<dbReference type="InterPro" id="IPR036859">
    <property type="entry name" value="CAP-Gly_dom_sf"/>
</dbReference>
<organism evidence="3 4">
    <name type="scientific">Dermatophagoides pteronyssinus</name>
    <name type="common">European house dust mite</name>
    <dbReference type="NCBI Taxonomy" id="6956"/>
    <lineage>
        <taxon>Eukaryota</taxon>
        <taxon>Metazoa</taxon>
        <taxon>Ecdysozoa</taxon>
        <taxon>Arthropoda</taxon>
        <taxon>Chelicerata</taxon>
        <taxon>Arachnida</taxon>
        <taxon>Acari</taxon>
        <taxon>Acariformes</taxon>
        <taxon>Sarcoptiformes</taxon>
        <taxon>Astigmata</taxon>
        <taxon>Psoroptidia</taxon>
        <taxon>Analgoidea</taxon>
        <taxon>Pyroglyphidae</taxon>
        <taxon>Dermatophagoidinae</taxon>
        <taxon>Dermatophagoides</taxon>
    </lineage>
</organism>
<keyword evidence="4" id="KW-1185">Reference proteome</keyword>
<protein>
    <submittedName>
        <fullName evidence="3">CAP-GLY domain-containing linker protein 1</fullName>
    </submittedName>
</protein>
<dbReference type="Pfam" id="PF01302">
    <property type="entry name" value="CAP_GLY"/>
    <property type="match status" value="1"/>
</dbReference>
<dbReference type="PROSITE" id="PS00845">
    <property type="entry name" value="CAP_GLY_1"/>
    <property type="match status" value="1"/>
</dbReference>
<feature type="domain" description="CAP-Gly" evidence="2">
    <location>
        <begin position="56"/>
        <end position="98"/>
    </location>
</feature>
<dbReference type="PANTHER" id="PTHR18916:SF82">
    <property type="entry name" value="CAP-GLY DOMAIN-CONTAINING PROTEIN"/>
    <property type="match status" value="1"/>
</dbReference>
<name>A0ABQ8IRA0_DERPT</name>
<evidence type="ECO:0000256" key="1">
    <source>
        <dbReference type="SAM" id="MobiDB-lite"/>
    </source>
</evidence>
<dbReference type="InterPro" id="IPR000938">
    <property type="entry name" value="CAP-Gly_domain"/>
</dbReference>
<dbReference type="Proteomes" id="UP000887458">
    <property type="component" value="Unassembled WGS sequence"/>
</dbReference>
<feature type="compositionally biased region" description="Basic residues" evidence="1">
    <location>
        <begin position="244"/>
        <end position="256"/>
    </location>
</feature>